<accession>A0AAU7E5W7</accession>
<keyword evidence="2" id="KW-1133">Transmembrane helix</keyword>
<keyword evidence="2" id="KW-0472">Membrane</keyword>
<keyword evidence="1" id="KW-0175">Coiled coil</keyword>
<gene>
    <name evidence="3" type="ORF">AAH949_00380</name>
</gene>
<dbReference type="AlphaFoldDB" id="A0AAU7E5W7"/>
<keyword evidence="2" id="KW-0812">Transmembrane</keyword>
<evidence type="ECO:0000256" key="1">
    <source>
        <dbReference type="SAM" id="Coils"/>
    </source>
</evidence>
<organism evidence="3">
    <name type="scientific">Campylobacter sp. CCS1377</name>
    <dbReference type="NCBI Taxonomy" id="3158229"/>
    <lineage>
        <taxon>Bacteria</taxon>
        <taxon>Pseudomonadati</taxon>
        <taxon>Campylobacterota</taxon>
        <taxon>Epsilonproteobacteria</taxon>
        <taxon>Campylobacterales</taxon>
        <taxon>Campylobacteraceae</taxon>
        <taxon>Campylobacter</taxon>
    </lineage>
</organism>
<dbReference type="EMBL" id="CP155620">
    <property type="protein sequence ID" value="XBJ29333.1"/>
    <property type="molecule type" value="Genomic_DNA"/>
</dbReference>
<dbReference type="RefSeq" id="WP_134238245.1">
    <property type="nucleotide sequence ID" value="NZ_CP155620.1"/>
</dbReference>
<sequence>MDNFNKIQNLDLKEAVRRTQIEYDFLEALVQKDFATLQRFNVRGFLKILSKEYDIDFTEFMEEFDAYLEENASNLKPASKTIIIPKLDAYASKNSGLWQWFIGFIIVGVIGGGVYYYDVISLISNKAGIANSEESTPLQNGVVVVDNQSIQKDMQENDNALVLAENAEDNLIEQNASKEQEQVLENNTSAPTLFAQNTDQNIENNISQEDVNIQEELVKPKFSEAQFASSDKIWVGFIDIKTLKKTSLVKNKKFSVNLVNGGDRLMVIGTNAITMIDENGNEFKYPAGKLKRFIIRDNTIRNIDLAEFAKYNKGKGW</sequence>
<reference evidence="3" key="1">
    <citation type="submission" date="2024-05" db="EMBL/GenBank/DDBJ databases">
        <title>Campylobacter coli isolated from environmental waters in Slovenia.</title>
        <authorList>
            <person name="Zautner A.E."/>
            <person name="Bunk B."/>
            <person name="Riedel T."/>
            <person name="Sproeer C."/>
        </authorList>
    </citation>
    <scope>NUCLEOTIDE SEQUENCE</scope>
    <source>
        <strain evidence="3">CCS1377</strain>
    </source>
</reference>
<evidence type="ECO:0000313" key="3">
    <source>
        <dbReference type="EMBL" id="XBJ29333.1"/>
    </source>
</evidence>
<protein>
    <recommendedName>
        <fullName evidence="4">Phosphatidylglycerophosphate synthase</fullName>
    </recommendedName>
</protein>
<evidence type="ECO:0000256" key="2">
    <source>
        <dbReference type="SAM" id="Phobius"/>
    </source>
</evidence>
<proteinExistence type="predicted"/>
<dbReference type="GO" id="GO:0003677">
    <property type="term" value="F:DNA binding"/>
    <property type="evidence" value="ECO:0007669"/>
    <property type="project" value="InterPro"/>
</dbReference>
<dbReference type="Gene3D" id="1.10.260.40">
    <property type="entry name" value="lambda repressor-like DNA-binding domains"/>
    <property type="match status" value="1"/>
</dbReference>
<name>A0AAU7E5W7_9BACT</name>
<dbReference type="InterPro" id="IPR010982">
    <property type="entry name" value="Lambda_DNA-bd_dom_sf"/>
</dbReference>
<feature type="coiled-coil region" evidence="1">
    <location>
        <begin position="150"/>
        <end position="181"/>
    </location>
</feature>
<feature type="transmembrane region" description="Helical" evidence="2">
    <location>
        <begin position="97"/>
        <end position="117"/>
    </location>
</feature>
<evidence type="ECO:0008006" key="4">
    <source>
        <dbReference type="Google" id="ProtNLM"/>
    </source>
</evidence>